<evidence type="ECO:0000256" key="4">
    <source>
        <dbReference type="ARBA" id="ARBA00022840"/>
    </source>
</evidence>
<evidence type="ECO:0000259" key="5">
    <source>
        <dbReference type="PROSITE" id="PS50893"/>
    </source>
</evidence>
<feature type="domain" description="ABC transporter" evidence="5">
    <location>
        <begin position="6"/>
        <end position="243"/>
    </location>
</feature>
<name>A0A5M7BW79_SACHI</name>
<dbReference type="SMART" id="SM00382">
    <property type="entry name" value="AAA"/>
    <property type="match status" value="1"/>
</dbReference>
<proteinExistence type="inferred from homology"/>
<dbReference type="GO" id="GO:0055085">
    <property type="term" value="P:transmembrane transport"/>
    <property type="evidence" value="ECO:0007669"/>
    <property type="project" value="UniProtKB-ARBA"/>
</dbReference>
<dbReference type="PANTHER" id="PTHR43776">
    <property type="entry name" value="TRANSPORT ATP-BINDING PROTEIN"/>
    <property type="match status" value="1"/>
</dbReference>
<dbReference type="InterPro" id="IPR050319">
    <property type="entry name" value="ABC_transp_ATP-bind"/>
</dbReference>
<dbReference type="SUPFAM" id="SSF52540">
    <property type="entry name" value="P-loop containing nucleoside triphosphate hydrolases"/>
    <property type="match status" value="1"/>
</dbReference>
<dbReference type="GO" id="GO:0005524">
    <property type="term" value="F:ATP binding"/>
    <property type="evidence" value="ECO:0007669"/>
    <property type="project" value="UniProtKB-KW"/>
</dbReference>
<evidence type="ECO:0000313" key="7">
    <source>
        <dbReference type="Proteomes" id="UP000323946"/>
    </source>
</evidence>
<evidence type="ECO:0000256" key="2">
    <source>
        <dbReference type="ARBA" id="ARBA00022448"/>
    </source>
</evidence>
<evidence type="ECO:0000313" key="6">
    <source>
        <dbReference type="EMBL" id="KAA5830605.1"/>
    </source>
</evidence>
<dbReference type="SMR" id="A0A5M7BW79"/>
<dbReference type="InterPro" id="IPR003439">
    <property type="entry name" value="ABC_transporter-like_ATP-bd"/>
</dbReference>
<dbReference type="AlphaFoldDB" id="A0A5M7BW79"/>
<evidence type="ECO:0000256" key="1">
    <source>
        <dbReference type="ARBA" id="ARBA00005417"/>
    </source>
</evidence>
<dbReference type="PROSITE" id="PS00211">
    <property type="entry name" value="ABC_TRANSPORTER_1"/>
    <property type="match status" value="1"/>
</dbReference>
<dbReference type="InterPro" id="IPR017871">
    <property type="entry name" value="ABC_transporter-like_CS"/>
</dbReference>
<gene>
    <name evidence="6" type="ORF">F1721_22375</name>
</gene>
<dbReference type="Pfam" id="PF00005">
    <property type="entry name" value="ABC_tran"/>
    <property type="match status" value="1"/>
</dbReference>
<dbReference type="CDD" id="cd03257">
    <property type="entry name" value="ABC_NikE_OppD_transporters"/>
    <property type="match status" value="1"/>
</dbReference>
<dbReference type="InterPro" id="IPR003593">
    <property type="entry name" value="AAA+_ATPase"/>
</dbReference>
<reference evidence="6 7" key="1">
    <citation type="submission" date="2019-09" db="EMBL/GenBank/DDBJ databases">
        <title>Draft genome sequence of the thermophilic Saccharopolyspora hirsuta VKM Ac-666T.</title>
        <authorList>
            <person name="Lobastova T.G."/>
            <person name="Fokina V."/>
            <person name="Bragin E.Y."/>
            <person name="Shtratnikova V.Y."/>
            <person name="Starodumova I.P."/>
            <person name="Tarlachkov S.V."/>
            <person name="Donova M.V."/>
        </authorList>
    </citation>
    <scope>NUCLEOTIDE SEQUENCE [LARGE SCALE GENOMIC DNA]</scope>
    <source>
        <strain evidence="6 7">VKM Ac-666</strain>
    </source>
</reference>
<keyword evidence="3" id="KW-0547">Nucleotide-binding</keyword>
<comment type="caution">
    <text evidence="6">The sequence shown here is derived from an EMBL/GenBank/DDBJ whole genome shotgun (WGS) entry which is preliminary data.</text>
</comment>
<dbReference type="GO" id="GO:0016887">
    <property type="term" value="F:ATP hydrolysis activity"/>
    <property type="evidence" value="ECO:0007669"/>
    <property type="project" value="InterPro"/>
</dbReference>
<accession>A0A5M7BW79</accession>
<protein>
    <submittedName>
        <fullName evidence="6">ABC transporter ATP-binding protein</fullName>
    </submittedName>
</protein>
<keyword evidence="4 6" id="KW-0067">ATP-binding</keyword>
<organism evidence="6 7">
    <name type="scientific">Saccharopolyspora hirsuta</name>
    <dbReference type="NCBI Taxonomy" id="1837"/>
    <lineage>
        <taxon>Bacteria</taxon>
        <taxon>Bacillati</taxon>
        <taxon>Actinomycetota</taxon>
        <taxon>Actinomycetes</taxon>
        <taxon>Pseudonocardiales</taxon>
        <taxon>Pseudonocardiaceae</taxon>
        <taxon>Saccharopolyspora</taxon>
    </lineage>
</organism>
<keyword evidence="7" id="KW-1185">Reference proteome</keyword>
<dbReference type="PANTHER" id="PTHR43776:SF7">
    <property type="entry name" value="D,D-DIPEPTIDE TRANSPORT ATP-BINDING PROTEIN DDPF-RELATED"/>
    <property type="match status" value="1"/>
</dbReference>
<dbReference type="Gene3D" id="3.40.50.300">
    <property type="entry name" value="P-loop containing nucleotide triphosphate hydrolases"/>
    <property type="match status" value="1"/>
</dbReference>
<evidence type="ECO:0000256" key="3">
    <source>
        <dbReference type="ARBA" id="ARBA00022741"/>
    </source>
</evidence>
<comment type="similarity">
    <text evidence="1">Belongs to the ABC transporter superfamily.</text>
</comment>
<dbReference type="Proteomes" id="UP000323946">
    <property type="component" value="Unassembled WGS sequence"/>
</dbReference>
<sequence length="251" mass="27352">MTEVLFEATGLTRRYRQCTAVDDVDLAVRAGAALGIVGESGSGKSTLLRMLLALEEPDSGAVRYRGHELRAGDAGKLRWFRREVQAVFQDPRGSLNPRWTVGRSIAEPLGCLGLDGDHAERVTEVLADVGLEPDVADRHPHEFSGGQCQRIALARAIAPGPRVLIGDEPVSAVDISTRAQVLELLGRLVRERELTLIFVSHDLGVVRHLCDDVVIFRAGRAVERGPAAEVLTTPSQPYTRRLVDSVPRMPV</sequence>
<dbReference type="OrthoDB" id="5170605at2"/>
<dbReference type="RefSeq" id="WP_150068705.1">
    <property type="nucleotide sequence ID" value="NZ_JBEPDJ010000009.1"/>
</dbReference>
<dbReference type="PROSITE" id="PS50893">
    <property type="entry name" value="ABC_TRANSPORTER_2"/>
    <property type="match status" value="1"/>
</dbReference>
<keyword evidence="2" id="KW-0813">Transport</keyword>
<dbReference type="EMBL" id="VWPH01000010">
    <property type="protein sequence ID" value="KAA5830605.1"/>
    <property type="molecule type" value="Genomic_DNA"/>
</dbReference>
<dbReference type="InterPro" id="IPR027417">
    <property type="entry name" value="P-loop_NTPase"/>
</dbReference>